<name>A0AAU7K554_9SPHI</name>
<sequence>MKLYKMDEKKFAGYYSHHLSYALGNKLTVEEDFFRHVWQIVENSPFCKPNKKSTIIKK</sequence>
<dbReference type="AlphaFoldDB" id="A0AAU7K554"/>
<organism evidence="1">
    <name type="scientific">Pedobacter sp. KACC 23697</name>
    <dbReference type="NCBI Taxonomy" id="3149230"/>
    <lineage>
        <taxon>Bacteria</taxon>
        <taxon>Pseudomonadati</taxon>
        <taxon>Bacteroidota</taxon>
        <taxon>Sphingobacteriia</taxon>
        <taxon>Sphingobacteriales</taxon>
        <taxon>Sphingobacteriaceae</taxon>
        <taxon>Pedobacter</taxon>
    </lineage>
</organism>
<proteinExistence type="predicted"/>
<protein>
    <submittedName>
        <fullName evidence="1">Uncharacterized protein</fullName>
    </submittedName>
</protein>
<gene>
    <name evidence="1" type="ORF">ABEG20_20285</name>
</gene>
<evidence type="ECO:0000313" key="1">
    <source>
        <dbReference type="EMBL" id="XBO47633.1"/>
    </source>
</evidence>
<dbReference type="RefSeq" id="WP_406825051.1">
    <property type="nucleotide sequence ID" value="NZ_CP157485.1"/>
</dbReference>
<accession>A0AAU7K554</accession>
<dbReference type="EMBL" id="CP157485">
    <property type="protein sequence ID" value="XBO47633.1"/>
    <property type="molecule type" value="Genomic_DNA"/>
</dbReference>
<reference evidence="1" key="1">
    <citation type="submission" date="2024-05" db="EMBL/GenBank/DDBJ databases">
        <authorList>
            <person name="Kim S."/>
            <person name="Heo J."/>
            <person name="Choi H."/>
            <person name="Choi Y."/>
            <person name="Kwon S.-W."/>
            <person name="Kim Y."/>
        </authorList>
    </citation>
    <scope>NUCLEOTIDE SEQUENCE</scope>
    <source>
        <strain evidence="1">KACC 23697</strain>
    </source>
</reference>